<dbReference type="Gene3D" id="3.30.70.330">
    <property type="match status" value="1"/>
</dbReference>
<evidence type="ECO:0000259" key="3">
    <source>
        <dbReference type="PROSITE" id="PS50102"/>
    </source>
</evidence>
<dbReference type="InterPro" id="IPR012677">
    <property type="entry name" value="Nucleotide-bd_a/b_plait_sf"/>
</dbReference>
<evidence type="ECO:0000256" key="2">
    <source>
        <dbReference type="PROSITE-ProRule" id="PRU00176"/>
    </source>
</evidence>
<proteinExistence type="predicted"/>
<evidence type="ECO:0000313" key="5">
    <source>
        <dbReference type="Proteomes" id="UP000499080"/>
    </source>
</evidence>
<dbReference type="SMART" id="SM00360">
    <property type="entry name" value="RRM"/>
    <property type="match status" value="1"/>
</dbReference>
<dbReference type="PROSITE" id="PS50102">
    <property type="entry name" value="RRM"/>
    <property type="match status" value="1"/>
</dbReference>
<feature type="domain" description="RRM" evidence="3">
    <location>
        <begin position="24"/>
        <end position="96"/>
    </location>
</feature>
<name>A0A4Y2NAJ9_ARAVE</name>
<dbReference type="PANTHER" id="PTHR10352">
    <property type="entry name" value="EUKARYOTIC TRANSLATION INITIATION FACTOR 3 SUBUNIT G"/>
    <property type="match status" value="1"/>
</dbReference>
<reference evidence="4 5" key="1">
    <citation type="journal article" date="2019" name="Sci. Rep.">
        <title>Orb-weaving spider Araneus ventricosus genome elucidates the spidroin gene catalogue.</title>
        <authorList>
            <person name="Kono N."/>
            <person name="Nakamura H."/>
            <person name="Ohtoshi R."/>
            <person name="Moran D.A.P."/>
            <person name="Shinohara A."/>
            <person name="Yoshida Y."/>
            <person name="Fujiwara M."/>
            <person name="Mori M."/>
            <person name="Tomita M."/>
            <person name="Arakawa K."/>
        </authorList>
    </citation>
    <scope>NUCLEOTIDE SEQUENCE [LARGE SCALE GENOMIC DNA]</scope>
</reference>
<keyword evidence="5" id="KW-1185">Reference proteome</keyword>
<dbReference type="Pfam" id="PF00076">
    <property type="entry name" value="RRM_1"/>
    <property type="match status" value="1"/>
</dbReference>
<evidence type="ECO:0000256" key="1">
    <source>
        <dbReference type="ARBA" id="ARBA00022884"/>
    </source>
</evidence>
<dbReference type="GO" id="GO:0003723">
    <property type="term" value="F:RNA binding"/>
    <property type="evidence" value="ECO:0007669"/>
    <property type="project" value="UniProtKB-UniRule"/>
</dbReference>
<accession>A0A4Y2NAJ9</accession>
<dbReference type="InterPro" id="IPR035979">
    <property type="entry name" value="RBD_domain_sf"/>
</dbReference>
<sequence length="320" mass="35783">MSSLGPDPGDFTLYWTLRPLTLTTTLYVRNIPQEMEESPLKSIFSSNGLGPVRKIKKLKDFAFVHYFMKEDAEKALNQLNGTNLSGRVLQVTWAKPRVQAIEGSGTVQKKSKIKKDIEEWNVSHECQKRVMPPAFIPTVSSIHRTPIQMLEHVCLQSGFGEPYYLTNQSASSEILQTFTSKVFIPYLPLWENGFVSDGGFPSPFEAKCFAALKALKNIGFSDNDYHFPGDQFIPTLKYPSCPSIASIPNSCPPIGLNIGQESRHCHELVRASSSYSDLWNFQKEDEIVSNKKPDSVTSCDLLAAAIVAYREMQGCSSKQN</sequence>
<dbReference type="Proteomes" id="UP000499080">
    <property type="component" value="Unassembled WGS sequence"/>
</dbReference>
<evidence type="ECO:0000313" key="4">
    <source>
        <dbReference type="EMBL" id="GBN35932.1"/>
    </source>
</evidence>
<organism evidence="4 5">
    <name type="scientific">Araneus ventricosus</name>
    <name type="common">Orbweaver spider</name>
    <name type="synonym">Epeira ventricosa</name>
    <dbReference type="NCBI Taxonomy" id="182803"/>
    <lineage>
        <taxon>Eukaryota</taxon>
        <taxon>Metazoa</taxon>
        <taxon>Ecdysozoa</taxon>
        <taxon>Arthropoda</taxon>
        <taxon>Chelicerata</taxon>
        <taxon>Arachnida</taxon>
        <taxon>Araneae</taxon>
        <taxon>Araneomorphae</taxon>
        <taxon>Entelegynae</taxon>
        <taxon>Araneoidea</taxon>
        <taxon>Araneidae</taxon>
        <taxon>Araneus</taxon>
    </lineage>
</organism>
<dbReference type="OrthoDB" id="6421204at2759"/>
<keyword evidence="1 2" id="KW-0694">RNA-binding</keyword>
<dbReference type="InterPro" id="IPR000504">
    <property type="entry name" value="RRM_dom"/>
</dbReference>
<dbReference type="AlphaFoldDB" id="A0A4Y2NAJ9"/>
<dbReference type="SUPFAM" id="SSF54928">
    <property type="entry name" value="RNA-binding domain, RBD"/>
    <property type="match status" value="1"/>
</dbReference>
<dbReference type="EMBL" id="BGPR01008765">
    <property type="protein sequence ID" value="GBN35932.1"/>
    <property type="molecule type" value="Genomic_DNA"/>
</dbReference>
<gene>
    <name evidence="4" type="ORF">AVEN_135306_2</name>
</gene>
<comment type="caution">
    <text evidence="4">The sequence shown here is derived from an EMBL/GenBank/DDBJ whole genome shotgun (WGS) entry which is preliminary data.</text>
</comment>
<protein>
    <recommendedName>
        <fullName evidence="3">RRM domain-containing protein</fullName>
    </recommendedName>
</protein>